<name>A0A552U9H2_9SPHN</name>
<dbReference type="Pfam" id="PF02604">
    <property type="entry name" value="PhdYeFM_antitox"/>
    <property type="match status" value="1"/>
</dbReference>
<accession>A0A552U9H2</accession>
<dbReference type="InterPro" id="IPR006442">
    <property type="entry name" value="Antitoxin_Phd/YefM"/>
</dbReference>
<comment type="similarity">
    <text evidence="1 2">Belongs to the phD/YefM antitoxin family.</text>
</comment>
<comment type="function">
    <text evidence="2">Antitoxin component of a type II toxin-antitoxin (TA) system.</text>
</comment>
<protein>
    <recommendedName>
        <fullName evidence="2">Antitoxin</fullName>
    </recommendedName>
</protein>
<dbReference type="AlphaFoldDB" id="A0A552U9H2"/>
<evidence type="ECO:0000256" key="2">
    <source>
        <dbReference type="RuleBase" id="RU362080"/>
    </source>
</evidence>
<comment type="caution">
    <text evidence="3">The sequence shown here is derived from an EMBL/GenBank/DDBJ whole genome shotgun (WGS) entry which is preliminary data.</text>
</comment>
<dbReference type="EMBL" id="VJWA01000002">
    <property type="protein sequence ID" value="TRW14864.1"/>
    <property type="molecule type" value="Genomic_DNA"/>
</dbReference>
<dbReference type="Proteomes" id="UP000317894">
    <property type="component" value="Unassembled WGS sequence"/>
</dbReference>
<sequence length="83" mass="8988">MASYSVAEAKDRLPSLLNAAQNGEEVVITRRGKPIANLTAVAAPPLKIADPAVMDRILASLPDIPYSDVDSVTVLRQVRYRDL</sequence>
<reference evidence="3 4" key="1">
    <citation type="submission" date="2019-07" db="EMBL/GenBank/DDBJ databases">
        <title>Novel species isolated from glacier.</title>
        <authorList>
            <person name="Liu Q."/>
            <person name="Xin Y.-H."/>
        </authorList>
    </citation>
    <scope>NUCLEOTIDE SEQUENCE [LARGE SCALE GENOMIC DNA]</scope>
    <source>
        <strain evidence="3 4">LB1R16</strain>
    </source>
</reference>
<dbReference type="NCBIfam" id="TIGR01552">
    <property type="entry name" value="phd_fam"/>
    <property type="match status" value="1"/>
</dbReference>
<keyword evidence="4" id="KW-1185">Reference proteome</keyword>
<evidence type="ECO:0000313" key="4">
    <source>
        <dbReference type="Proteomes" id="UP000317894"/>
    </source>
</evidence>
<dbReference type="Gene3D" id="3.40.1620.10">
    <property type="entry name" value="YefM-like domain"/>
    <property type="match status" value="1"/>
</dbReference>
<evidence type="ECO:0000313" key="3">
    <source>
        <dbReference type="EMBL" id="TRW14864.1"/>
    </source>
</evidence>
<dbReference type="RefSeq" id="WP_144335034.1">
    <property type="nucleotide sequence ID" value="NZ_VJWA01000002.1"/>
</dbReference>
<dbReference type="InterPro" id="IPR036165">
    <property type="entry name" value="YefM-like_sf"/>
</dbReference>
<dbReference type="SUPFAM" id="SSF143120">
    <property type="entry name" value="YefM-like"/>
    <property type="match status" value="1"/>
</dbReference>
<gene>
    <name evidence="3" type="ORF">FMM06_14420</name>
</gene>
<dbReference type="OrthoDB" id="9800503at2"/>
<organism evidence="3 4">
    <name type="scientific">Glacieibacterium frigidum</name>
    <dbReference type="NCBI Taxonomy" id="2593303"/>
    <lineage>
        <taxon>Bacteria</taxon>
        <taxon>Pseudomonadati</taxon>
        <taxon>Pseudomonadota</taxon>
        <taxon>Alphaproteobacteria</taxon>
        <taxon>Sphingomonadales</taxon>
        <taxon>Sphingosinicellaceae</taxon>
        <taxon>Glacieibacterium</taxon>
    </lineage>
</organism>
<proteinExistence type="inferred from homology"/>
<evidence type="ECO:0000256" key="1">
    <source>
        <dbReference type="ARBA" id="ARBA00009981"/>
    </source>
</evidence>